<dbReference type="InParanoid" id="G0NXG2"/>
<gene>
    <name evidence="1" type="ORF">CAEBREN_01063</name>
</gene>
<dbReference type="HOGENOM" id="CLU_040461_1_1_1"/>
<name>G0NXG2_CAEBE</name>
<keyword evidence="2" id="KW-1185">Reference proteome</keyword>
<dbReference type="PANTHER" id="PTHR31464">
    <property type="entry name" value="PROTEIN CBG01266"/>
    <property type="match status" value="1"/>
</dbReference>
<evidence type="ECO:0000313" key="1">
    <source>
        <dbReference type="EMBL" id="EGT39487.1"/>
    </source>
</evidence>
<evidence type="ECO:0000313" key="2">
    <source>
        <dbReference type="Proteomes" id="UP000008068"/>
    </source>
</evidence>
<dbReference type="PANTHER" id="PTHR31464:SF4">
    <property type="entry name" value="DUF4242 DOMAIN-CONTAINING PROTEIN-RELATED"/>
    <property type="match status" value="1"/>
</dbReference>
<dbReference type="AlphaFoldDB" id="G0NXG2"/>
<sequence>MPMSEEDQNKLKEGTKKGIDILNGVSTIGKESLEFLKNEKVQTRMKGSLGVIGGLGDIIKGVIKFTGGGSENPLVKQMQEMADKIELLGDKVSTNFDEMKALITEVNFFVKVLSPTYNLTRFMRDCFKHCGSDANKNFLKYYERNPPLKLAFMIIEAFAAGLQGHKEDLLNIGFLFKVTIKIFDKVHKWKQEYTEGQTGEDEAKNWKDVSKFVEELPKQHPNLTNRQVADKVEKKLNSYFWSFPMYLIVFDKSEEDVDYHYNVSSQYTFGGVNPSIIKSWEMKDWNGCNIIIYRSLNATGGSEDDYEKIKKEVKDCKTGKLSYDGSVKDIIENQLVEKRYLSPYYSFGALISDGTHPIIRAVNSDGHRWGPGWWEKANVKDVRDGKKNNTLHFFLIVSF</sequence>
<proteinExistence type="predicted"/>
<dbReference type="Proteomes" id="UP000008068">
    <property type="component" value="Unassembled WGS sequence"/>
</dbReference>
<dbReference type="InterPro" id="IPR007767">
    <property type="entry name" value="DUF684"/>
</dbReference>
<dbReference type="Pfam" id="PF05075">
    <property type="entry name" value="DUF684"/>
    <property type="match status" value="2"/>
</dbReference>
<dbReference type="OrthoDB" id="5911247at2759"/>
<reference evidence="2" key="1">
    <citation type="submission" date="2011-07" db="EMBL/GenBank/DDBJ databases">
        <authorList>
            <consortium name="Caenorhabditis brenneri Sequencing and Analysis Consortium"/>
            <person name="Wilson R.K."/>
        </authorList>
    </citation>
    <scope>NUCLEOTIDE SEQUENCE [LARGE SCALE GENOMIC DNA]</scope>
    <source>
        <strain evidence="2">PB2801</strain>
    </source>
</reference>
<protein>
    <submittedName>
        <fullName evidence="1">Uncharacterized protein</fullName>
    </submittedName>
</protein>
<accession>G0NXG2</accession>
<organism evidence="2">
    <name type="scientific">Caenorhabditis brenneri</name>
    <name type="common">Nematode worm</name>
    <dbReference type="NCBI Taxonomy" id="135651"/>
    <lineage>
        <taxon>Eukaryota</taxon>
        <taxon>Metazoa</taxon>
        <taxon>Ecdysozoa</taxon>
        <taxon>Nematoda</taxon>
        <taxon>Chromadorea</taxon>
        <taxon>Rhabditida</taxon>
        <taxon>Rhabditina</taxon>
        <taxon>Rhabditomorpha</taxon>
        <taxon>Rhabditoidea</taxon>
        <taxon>Rhabditidae</taxon>
        <taxon>Peloderinae</taxon>
        <taxon>Caenorhabditis</taxon>
    </lineage>
</organism>
<dbReference type="EMBL" id="GL379971">
    <property type="protein sequence ID" value="EGT39487.1"/>
    <property type="molecule type" value="Genomic_DNA"/>
</dbReference>